<organism evidence="3 4">
    <name type="scientific">Cylindrodendrum hubeiense</name>
    <dbReference type="NCBI Taxonomy" id="595255"/>
    <lineage>
        <taxon>Eukaryota</taxon>
        <taxon>Fungi</taxon>
        <taxon>Dikarya</taxon>
        <taxon>Ascomycota</taxon>
        <taxon>Pezizomycotina</taxon>
        <taxon>Sordariomycetes</taxon>
        <taxon>Hypocreomycetidae</taxon>
        <taxon>Hypocreales</taxon>
        <taxon>Nectriaceae</taxon>
        <taxon>Cylindrodendrum</taxon>
    </lineage>
</organism>
<feature type="compositionally biased region" description="Polar residues" evidence="1">
    <location>
        <begin position="441"/>
        <end position="454"/>
    </location>
</feature>
<proteinExistence type="predicted"/>
<name>A0A9P5H3K5_9HYPO</name>
<evidence type="ECO:0000313" key="4">
    <source>
        <dbReference type="Proteomes" id="UP000722485"/>
    </source>
</evidence>
<evidence type="ECO:0000259" key="2">
    <source>
        <dbReference type="PROSITE" id="PS51388"/>
    </source>
</evidence>
<evidence type="ECO:0000256" key="1">
    <source>
        <dbReference type="SAM" id="MobiDB-lite"/>
    </source>
</evidence>
<dbReference type="EMBL" id="JAANBB010000263">
    <property type="protein sequence ID" value="KAF7545237.1"/>
    <property type="molecule type" value="Genomic_DNA"/>
</dbReference>
<dbReference type="OrthoDB" id="415706at2759"/>
<feature type="compositionally biased region" description="Basic and acidic residues" evidence="1">
    <location>
        <begin position="97"/>
        <end position="108"/>
    </location>
</feature>
<dbReference type="AlphaFoldDB" id="A0A9P5H3K5"/>
<feature type="region of interest" description="Disordered" evidence="1">
    <location>
        <begin position="431"/>
        <end position="476"/>
    </location>
</feature>
<accession>A0A9P5H3K5</accession>
<feature type="region of interest" description="Disordered" evidence="1">
    <location>
        <begin position="86"/>
        <end position="114"/>
    </location>
</feature>
<dbReference type="PROSITE" id="PS51388">
    <property type="entry name" value="GED"/>
    <property type="match status" value="1"/>
</dbReference>
<gene>
    <name evidence="3" type="ORF">G7Z17_g9320</name>
</gene>
<protein>
    <recommendedName>
        <fullName evidence="2">GED domain-containing protein</fullName>
    </recommendedName>
</protein>
<evidence type="ECO:0000313" key="3">
    <source>
        <dbReference type="EMBL" id="KAF7545237.1"/>
    </source>
</evidence>
<feature type="domain" description="GED" evidence="2">
    <location>
        <begin position="302"/>
        <end position="390"/>
    </location>
</feature>
<reference evidence="3" key="1">
    <citation type="submission" date="2020-03" db="EMBL/GenBank/DDBJ databases">
        <title>Draft Genome Sequence of Cylindrodendrum hubeiense.</title>
        <authorList>
            <person name="Buettner E."/>
            <person name="Kellner H."/>
        </authorList>
    </citation>
    <scope>NUCLEOTIDE SEQUENCE</scope>
    <source>
        <strain evidence="3">IHI 201604</strain>
    </source>
</reference>
<keyword evidence="4" id="KW-1185">Reference proteome</keyword>
<sequence>MAALEARQSKLKIMSMNVEETRAYLTDTAKSFQQLAFDATHGIYNDTFFGSVYDSEKKLRAQVLNLNRAFGATMLAKGAKYMVQRDDKGSGSATSETGHRDENEKTPGRETNQNKYPAYLQPFLDLYVFSDPKSISESTLRLHFEHLAATNQGLALSGIPNQEIIIDFVKMQSNSWRAIAECHIENVTNYAKKFTGKLLSSIVGSDKGIEKALMDKVVCPFFDKKKALMTEKVEEIIRPYAEGYALPHETEFHDDLSNQSFRRLVDGVYDFLDERPRNLTNMKTALQMLVDIETSQSRKGNTKTTVDMATAHYEMSRRNFTQNIVNLVVESCLMRHIPEILTAEAVAQMDECRLRELVPQSQELQDSQERQLQILNSTLELIQEHEAVEKKSREYNYYFYPTGIAEPDDTHQVDITAPKNNKSAPCLGARTFDGKVMRTPSPYSSNGESDSGNNTPPPRNTGDAAGWEPITPRASP</sequence>
<dbReference type="InterPro" id="IPR020850">
    <property type="entry name" value="GED_dom"/>
</dbReference>
<dbReference type="Proteomes" id="UP000722485">
    <property type="component" value="Unassembled WGS sequence"/>
</dbReference>
<comment type="caution">
    <text evidence="3">The sequence shown here is derived from an EMBL/GenBank/DDBJ whole genome shotgun (WGS) entry which is preliminary data.</text>
</comment>